<evidence type="ECO:0000256" key="1">
    <source>
        <dbReference type="ARBA" id="ARBA00010062"/>
    </source>
</evidence>
<dbReference type="InterPro" id="IPR028082">
    <property type="entry name" value="Peripla_BP_I"/>
</dbReference>
<dbReference type="InterPro" id="IPR028081">
    <property type="entry name" value="Leu-bd"/>
</dbReference>
<accession>A0A017T843</accession>
<gene>
    <name evidence="4" type="ORF">CAP_3350</name>
</gene>
<organism evidence="4 5">
    <name type="scientific">Chondromyces apiculatus DSM 436</name>
    <dbReference type="NCBI Taxonomy" id="1192034"/>
    <lineage>
        <taxon>Bacteria</taxon>
        <taxon>Pseudomonadati</taxon>
        <taxon>Myxococcota</taxon>
        <taxon>Polyangia</taxon>
        <taxon>Polyangiales</taxon>
        <taxon>Polyangiaceae</taxon>
        <taxon>Chondromyces</taxon>
    </lineage>
</organism>
<name>A0A017T843_9BACT</name>
<proteinExistence type="inferred from homology"/>
<reference evidence="4 5" key="1">
    <citation type="submission" date="2013-05" db="EMBL/GenBank/DDBJ databases">
        <title>Genome assembly of Chondromyces apiculatus DSM 436.</title>
        <authorList>
            <person name="Sharma G."/>
            <person name="Khatri I."/>
            <person name="Kaur C."/>
            <person name="Mayilraj S."/>
            <person name="Subramanian S."/>
        </authorList>
    </citation>
    <scope>NUCLEOTIDE SEQUENCE [LARGE SCALE GENOMIC DNA]</scope>
    <source>
        <strain evidence="4 5">DSM 436</strain>
    </source>
</reference>
<comment type="similarity">
    <text evidence="1">Belongs to the leucine-binding protein family.</text>
</comment>
<comment type="caution">
    <text evidence="4">The sequence shown here is derived from an EMBL/GenBank/DDBJ whole genome shotgun (WGS) entry which is preliminary data.</text>
</comment>
<dbReference type="InterPro" id="IPR051010">
    <property type="entry name" value="BCAA_transport"/>
</dbReference>
<evidence type="ECO:0000259" key="3">
    <source>
        <dbReference type="Pfam" id="PF13458"/>
    </source>
</evidence>
<evidence type="ECO:0000256" key="2">
    <source>
        <dbReference type="ARBA" id="ARBA00022729"/>
    </source>
</evidence>
<feature type="domain" description="Leucine-binding protein" evidence="3">
    <location>
        <begin position="112"/>
        <end position="254"/>
    </location>
</feature>
<dbReference type="PANTHER" id="PTHR30483">
    <property type="entry name" value="LEUCINE-SPECIFIC-BINDING PROTEIN"/>
    <property type="match status" value="1"/>
</dbReference>
<keyword evidence="5" id="KW-1185">Reference proteome</keyword>
<dbReference type="EMBL" id="ASRX01000024">
    <property type="protein sequence ID" value="EYF05433.1"/>
    <property type="molecule type" value="Genomic_DNA"/>
</dbReference>
<evidence type="ECO:0000313" key="5">
    <source>
        <dbReference type="Proteomes" id="UP000019678"/>
    </source>
</evidence>
<dbReference type="Proteomes" id="UP000019678">
    <property type="component" value="Unassembled WGS sequence"/>
</dbReference>
<dbReference type="Gene3D" id="3.40.50.2300">
    <property type="match status" value="2"/>
</dbReference>
<sequence>MRSQSMKETRAMKVLARLASIGLGVLLPSCTLIIDRNAEQCETNDDCAGFPGTTCSEERVCSEPLCATNQECVEQFGEFHVCSAQTHACADMRSTECTVIEGDYEKDDALLIGVVVPTDGEAAQTGKSITNAVRLALSEIATNANGLPPLPGKSMQRPVVLVGCNDKSDADTAAAAGQHLVSLGVPAIIGAAFSGITIKMATEATIPGGTLVISPSATSVAITDLSDQGLVWRTAPSDIYQAEALVQYSARLQEDVRLALGLQAGDKLRVAILHKGDSYGTGLGRVLEAGLVLNGTSALDPQNNGFYRRFDYGDPDNATTSAPRYEEAVQAALDLEPHIIFSLGTRESVLDVLAPIEEGWQLGAYRPRYVLSDGSVIPQLWESVVQGDTDLRHRITGTIPGTSNPRFNAFRGDYIGQFNDGTSPDVFGAAGAYDAAYLLAYSAVALGGEAPTGARLAGALSKMIPPGDPVNVGEQISSTFDALLAGASIDVNGASGALDFDPEDGEAASDIQIWCMPANGAGDAQSVTFSGLYLAGSTSTLVGTLGSVCD</sequence>
<protein>
    <recommendedName>
        <fullName evidence="3">Leucine-binding protein domain-containing protein</fullName>
    </recommendedName>
</protein>
<evidence type="ECO:0000313" key="4">
    <source>
        <dbReference type="EMBL" id="EYF05433.1"/>
    </source>
</evidence>
<dbReference type="AlphaFoldDB" id="A0A017T843"/>
<dbReference type="eggNOG" id="COG0683">
    <property type="taxonomic scope" value="Bacteria"/>
</dbReference>
<keyword evidence="2" id="KW-0732">Signal</keyword>
<dbReference type="STRING" id="1192034.CAP_3350"/>
<dbReference type="Pfam" id="PF13458">
    <property type="entry name" value="Peripla_BP_6"/>
    <property type="match status" value="1"/>
</dbReference>
<dbReference type="PANTHER" id="PTHR30483:SF6">
    <property type="entry name" value="PERIPLASMIC BINDING PROTEIN OF ABC TRANSPORTER FOR NATURAL AMINO ACIDS"/>
    <property type="match status" value="1"/>
</dbReference>
<dbReference type="SUPFAM" id="SSF53822">
    <property type="entry name" value="Periplasmic binding protein-like I"/>
    <property type="match status" value="1"/>
</dbReference>